<keyword evidence="2" id="KW-1185">Reference proteome</keyword>
<proteinExistence type="predicted"/>
<organism evidence="1 2">
    <name type="scientific">Dreissena polymorpha</name>
    <name type="common">Zebra mussel</name>
    <name type="synonym">Mytilus polymorpha</name>
    <dbReference type="NCBI Taxonomy" id="45954"/>
    <lineage>
        <taxon>Eukaryota</taxon>
        <taxon>Metazoa</taxon>
        <taxon>Spiralia</taxon>
        <taxon>Lophotrochozoa</taxon>
        <taxon>Mollusca</taxon>
        <taxon>Bivalvia</taxon>
        <taxon>Autobranchia</taxon>
        <taxon>Heteroconchia</taxon>
        <taxon>Euheterodonta</taxon>
        <taxon>Imparidentia</taxon>
        <taxon>Neoheterodontei</taxon>
        <taxon>Myida</taxon>
        <taxon>Dreissenoidea</taxon>
        <taxon>Dreissenidae</taxon>
        <taxon>Dreissena</taxon>
    </lineage>
</organism>
<comment type="caution">
    <text evidence="1">The sequence shown here is derived from an EMBL/GenBank/DDBJ whole genome shotgun (WGS) entry which is preliminary data.</text>
</comment>
<dbReference type="EMBL" id="JAIWYP010000014">
    <property type="protein sequence ID" value="KAH3706668.1"/>
    <property type="molecule type" value="Genomic_DNA"/>
</dbReference>
<accession>A0A9D4BUP6</accession>
<reference evidence="1" key="2">
    <citation type="submission" date="2020-11" db="EMBL/GenBank/DDBJ databases">
        <authorList>
            <person name="McCartney M.A."/>
            <person name="Auch B."/>
            <person name="Kono T."/>
            <person name="Mallez S."/>
            <person name="Becker A."/>
            <person name="Gohl D.M."/>
            <person name="Silverstein K.A.T."/>
            <person name="Koren S."/>
            <person name="Bechman K.B."/>
            <person name="Herman A."/>
            <person name="Abrahante J.E."/>
            <person name="Garbe J."/>
        </authorList>
    </citation>
    <scope>NUCLEOTIDE SEQUENCE</scope>
    <source>
        <strain evidence="1">Duluth1</strain>
        <tissue evidence="1">Whole animal</tissue>
    </source>
</reference>
<reference evidence="1" key="1">
    <citation type="journal article" date="2019" name="bioRxiv">
        <title>The Genome of the Zebra Mussel, Dreissena polymorpha: A Resource for Invasive Species Research.</title>
        <authorList>
            <person name="McCartney M.A."/>
            <person name="Auch B."/>
            <person name="Kono T."/>
            <person name="Mallez S."/>
            <person name="Zhang Y."/>
            <person name="Obille A."/>
            <person name="Becker A."/>
            <person name="Abrahante J.E."/>
            <person name="Garbe J."/>
            <person name="Badalamenti J.P."/>
            <person name="Herman A."/>
            <person name="Mangelson H."/>
            <person name="Liachko I."/>
            <person name="Sullivan S."/>
            <person name="Sone E.D."/>
            <person name="Koren S."/>
            <person name="Silverstein K.A.T."/>
            <person name="Beckman K.B."/>
            <person name="Gohl D.M."/>
        </authorList>
    </citation>
    <scope>NUCLEOTIDE SEQUENCE</scope>
    <source>
        <strain evidence="1">Duluth1</strain>
        <tissue evidence="1">Whole animal</tissue>
    </source>
</reference>
<protein>
    <submittedName>
        <fullName evidence="1">Uncharacterized protein</fullName>
    </submittedName>
</protein>
<gene>
    <name evidence="1" type="ORF">DPMN_066056</name>
</gene>
<evidence type="ECO:0000313" key="2">
    <source>
        <dbReference type="Proteomes" id="UP000828390"/>
    </source>
</evidence>
<dbReference type="Proteomes" id="UP000828390">
    <property type="component" value="Unassembled WGS sequence"/>
</dbReference>
<dbReference type="AlphaFoldDB" id="A0A9D4BUP6"/>
<evidence type="ECO:0000313" key="1">
    <source>
        <dbReference type="EMBL" id="KAH3706668.1"/>
    </source>
</evidence>
<sequence length="54" mass="6289">MFLEIKGPKHSKTTASMLMMLVEEQSTTKHRLARPVFKLITSDKNRHVFECLDN</sequence>
<name>A0A9D4BUP6_DREPO</name>